<feature type="transmembrane region" description="Helical" evidence="11">
    <location>
        <begin position="70"/>
        <end position="98"/>
    </location>
</feature>
<evidence type="ECO:0000256" key="8">
    <source>
        <dbReference type="ARBA" id="ARBA00023170"/>
    </source>
</evidence>
<keyword evidence="6 11" id="KW-0472">Membrane</keyword>
<evidence type="ECO:0000256" key="7">
    <source>
        <dbReference type="ARBA" id="ARBA00023157"/>
    </source>
</evidence>
<dbReference type="Pfam" id="PF00001">
    <property type="entry name" value="7tm_1"/>
    <property type="match status" value="1"/>
</dbReference>
<evidence type="ECO:0000256" key="11">
    <source>
        <dbReference type="RuleBase" id="RU201114"/>
    </source>
</evidence>
<dbReference type="HOGENOM" id="CLU_009579_11_5_1"/>
<keyword evidence="14" id="KW-1185">Reference proteome</keyword>
<dbReference type="InterPro" id="IPR000276">
    <property type="entry name" value="GPCR_Rhodpsn"/>
</dbReference>
<dbReference type="eggNOG" id="KOG3656">
    <property type="taxonomic scope" value="Eukaryota"/>
</dbReference>
<dbReference type="Gene3D" id="1.20.1070.10">
    <property type="entry name" value="Rhodopsin 7-helix transmembrane proteins"/>
    <property type="match status" value="1"/>
</dbReference>
<feature type="domain" description="G-protein coupled receptors family 1 profile" evidence="12">
    <location>
        <begin position="21"/>
        <end position="277"/>
    </location>
</feature>
<keyword evidence="2 11" id="KW-1003">Cell membrane</keyword>
<dbReference type="InParanoid" id="H3B137"/>
<evidence type="ECO:0000313" key="13">
    <source>
        <dbReference type="Ensembl" id="ENSLACP00000015608.1"/>
    </source>
</evidence>
<evidence type="ECO:0000256" key="4">
    <source>
        <dbReference type="ARBA" id="ARBA00022989"/>
    </source>
</evidence>
<dbReference type="GeneTree" id="ENSGT01030000234555"/>
<dbReference type="PRINTS" id="PR00424">
    <property type="entry name" value="ADENOSINER"/>
</dbReference>
<feature type="transmembrane region" description="Helical" evidence="11">
    <location>
        <begin position="254"/>
        <end position="272"/>
    </location>
</feature>
<protein>
    <recommendedName>
        <fullName evidence="12">G-protein coupled receptors family 1 profile domain-containing protein</fullName>
    </recommendedName>
</protein>
<evidence type="ECO:0000259" key="12">
    <source>
        <dbReference type="PROSITE" id="PS50262"/>
    </source>
</evidence>
<keyword evidence="8 11" id="KW-0675">Receptor</keyword>
<dbReference type="GO" id="GO:0001609">
    <property type="term" value="F:G protein-coupled adenosine receptor activity"/>
    <property type="evidence" value="ECO:0007669"/>
    <property type="project" value="UniProtKB-UniRule"/>
</dbReference>
<dbReference type="SUPFAM" id="SSF81321">
    <property type="entry name" value="Family A G protein-coupled receptor-like"/>
    <property type="match status" value="1"/>
</dbReference>
<evidence type="ECO:0000256" key="5">
    <source>
        <dbReference type="ARBA" id="ARBA00023040"/>
    </source>
</evidence>
<feature type="transmembrane region" description="Helical" evidence="11">
    <location>
        <begin position="38"/>
        <end position="64"/>
    </location>
</feature>
<feature type="transmembrane region" description="Helical" evidence="11">
    <location>
        <begin position="119"/>
        <end position="141"/>
    </location>
</feature>
<dbReference type="AlphaFoldDB" id="H3B137"/>
<reference evidence="13" key="2">
    <citation type="submission" date="2025-08" db="UniProtKB">
        <authorList>
            <consortium name="Ensembl"/>
        </authorList>
    </citation>
    <scope>IDENTIFICATION</scope>
</reference>
<dbReference type="PANTHER" id="PTHR24246:SF27">
    <property type="entry name" value="ADENOSINE RECEPTOR, ISOFORM A"/>
    <property type="match status" value="1"/>
</dbReference>
<dbReference type="InterPro" id="IPR001634">
    <property type="entry name" value="Adenosn_rcpt"/>
</dbReference>
<feature type="transmembrane region" description="Helical" evidence="11">
    <location>
        <begin position="225"/>
        <end position="248"/>
    </location>
</feature>
<evidence type="ECO:0000256" key="6">
    <source>
        <dbReference type="ARBA" id="ARBA00023136"/>
    </source>
</evidence>
<dbReference type="OMA" id="CCGPSPK"/>
<keyword evidence="5 11" id="KW-0297">G-protein coupled receptor</keyword>
<name>H3B137_LATCH</name>
<dbReference type="Proteomes" id="UP000008672">
    <property type="component" value="Unassembled WGS sequence"/>
</dbReference>
<dbReference type="PRINTS" id="PR00237">
    <property type="entry name" value="GPCRRHODOPSN"/>
</dbReference>
<evidence type="ECO:0000256" key="3">
    <source>
        <dbReference type="ARBA" id="ARBA00022692"/>
    </source>
</evidence>
<keyword evidence="9 11" id="KW-0325">Glycoprotein</keyword>
<keyword evidence="4 11" id="KW-1133">Transmembrane helix</keyword>
<dbReference type="EMBL" id="AFYH01089376">
    <property type="status" value="NOT_ANNOTATED_CDS"/>
    <property type="molecule type" value="Genomic_DNA"/>
</dbReference>
<keyword evidence="10 11" id="KW-0807">Transducer</keyword>
<dbReference type="InterPro" id="IPR017452">
    <property type="entry name" value="GPCR_Rhodpsn_7TM"/>
</dbReference>
<comment type="similarity">
    <text evidence="11">Belongs to the G-protein coupled receptor 1 family.</text>
</comment>
<evidence type="ECO:0000256" key="10">
    <source>
        <dbReference type="ARBA" id="ARBA00023224"/>
    </source>
</evidence>
<feature type="transmembrane region" description="Helical" evidence="11">
    <location>
        <begin position="6"/>
        <end position="31"/>
    </location>
</feature>
<proteinExistence type="inferred from homology"/>
<evidence type="ECO:0000256" key="2">
    <source>
        <dbReference type="ARBA" id="ARBA00022475"/>
    </source>
</evidence>
<accession>H3B137</accession>
<reference evidence="13" key="3">
    <citation type="submission" date="2025-09" db="UniProtKB">
        <authorList>
            <consortium name="Ensembl"/>
        </authorList>
    </citation>
    <scope>IDENTIFICATION</scope>
</reference>
<evidence type="ECO:0000256" key="1">
    <source>
        <dbReference type="ARBA" id="ARBA00004651"/>
    </source>
</evidence>
<evidence type="ECO:0000256" key="9">
    <source>
        <dbReference type="ARBA" id="ARBA00023180"/>
    </source>
</evidence>
<organism evidence="13 14">
    <name type="scientific">Latimeria chalumnae</name>
    <name type="common">Coelacanth</name>
    <dbReference type="NCBI Taxonomy" id="7897"/>
    <lineage>
        <taxon>Eukaryota</taxon>
        <taxon>Metazoa</taxon>
        <taxon>Chordata</taxon>
        <taxon>Craniata</taxon>
        <taxon>Vertebrata</taxon>
        <taxon>Euteleostomi</taxon>
        <taxon>Coelacanthiformes</taxon>
        <taxon>Coelacanthidae</taxon>
        <taxon>Latimeria</taxon>
    </lineage>
</organism>
<reference evidence="14" key="1">
    <citation type="submission" date="2011-08" db="EMBL/GenBank/DDBJ databases">
        <title>The draft genome of Latimeria chalumnae.</title>
        <authorList>
            <person name="Di Palma F."/>
            <person name="Alfoldi J."/>
            <person name="Johnson J."/>
            <person name="Berlin A."/>
            <person name="Gnerre S."/>
            <person name="Jaffe D."/>
            <person name="MacCallum I."/>
            <person name="Young S."/>
            <person name="Walker B.J."/>
            <person name="Lander E."/>
            <person name="Lindblad-Toh K."/>
        </authorList>
    </citation>
    <scope>NUCLEOTIDE SEQUENCE [LARGE SCALE GENOMIC DNA]</scope>
    <source>
        <strain evidence="14">Wild caught</strain>
    </source>
</reference>
<dbReference type="GO" id="GO:0005886">
    <property type="term" value="C:plasma membrane"/>
    <property type="evidence" value="ECO:0007669"/>
    <property type="project" value="UniProtKB-SubCell"/>
</dbReference>
<comment type="subcellular location">
    <subcellularLocation>
        <location evidence="1 11">Cell membrane</location>
        <topology evidence="1 11">Multi-pass membrane protein</topology>
    </subcellularLocation>
</comment>
<feature type="transmembrane region" description="Helical" evidence="11">
    <location>
        <begin position="175"/>
        <end position="202"/>
    </location>
</feature>
<keyword evidence="3 11" id="KW-0812">Transmembrane</keyword>
<dbReference type="Ensembl" id="ENSLACT00000015716.1">
    <property type="protein sequence ID" value="ENSLACP00000015608.1"/>
    <property type="gene ID" value="ENSLACG00000013742.1"/>
</dbReference>
<evidence type="ECO:0000313" key="14">
    <source>
        <dbReference type="Proteomes" id="UP000008672"/>
    </source>
</evidence>
<dbReference type="PANTHER" id="PTHR24246">
    <property type="entry name" value="OLFACTORY RECEPTOR AND ADENOSINE RECEPTOR"/>
    <property type="match status" value="1"/>
</dbReference>
<sequence>MTLHIYFVVLEVVLALGVICMNLLVCTTVYLHKELRSLTNYLIVCLAVADLGVGILAIPFSIILSMEYTLCFYLCLFMACFPLVTTQFSIFVLLVIAINTHLKIRLPQRYTIFVTKKKVMLAVALCWFLSILIGFTPMMGWNGFNQYKEKNLYSDIHSSHMGRCSFRTVISPAYLVYFIFFICMLAPLLTMLSIYTDLFCLVRDYFVSQSLRPAKRPETYSARTLLLLVGLFCFCWLPFHVLDCFLLFCPSCEIHSSLTFLAVLLSHLNSLVNPLVYAIRKRAFGAAFYSVFARCFPLLSKVNR</sequence>
<dbReference type="PROSITE" id="PS50262">
    <property type="entry name" value="G_PROTEIN_RECEP_F1_2"/>
    <property type="match status" value="1"/>
</dbReference>
<keyword evidence="7 11" id="KW-1015">Disulfide bond</keyword>